<accession>A0AAV9ZF84</accession>
<evidence type="ECO:0000313" key="3">
    <source>
        <dbReference type="Proteomes" id="UP001362999"/>
    </source>
</evidence>
<protein>
    <submittedName>
        <fullName evidence="2">Uncharacterized protein</fullName>
    </submittedName>
</protein>
<dbReference type="AlphaFoldDB" id="A0AAV9ZF84"/>
<feature type="region of interest" description="Disordered" evidence="1">
    <location>
        <begin position="317"/>
        <end position="370"/>
    </location>
</feature>
<feature type="compositionally biased region" description="Basic residues" evidence="1">
    <location>
        <begin position="342"/>
        <end position="353"/>
    </location>
</feature>
<evidence type="ECO:0000313" key="2">
    <source>
        <dbReference type="EMBL" id="KAK6981073.1"/>
    </source>
</evidence>
<feature type="compositionally biased region" description="Basic and acidic residues" evidence="1">
    <location>
        <begin position="328"/>
        <end position="341"/>
    </location>
</feature>
<evidence type="ECO:0000256" key="1">
    <source>
        <dbReference type="SAM" id="MobiDB-lite"/>
    </source>
</evidence>
<dbReference type="EMBL" id="JAWWNJ010000154">
    <property type="protein sequence ID" value="KAK6981073.1"/>
    <property type="molecule type" value="Genomic_DNA"/>
</dbReference>
<gene>
    <name evidence="2" type="ORF">R3P38DRAFT_3465367</name>
</gene>
<feature type="compositionally biased region" description="Basic residues" evidence="1">
    <location>
        <begin position="529"/>
        <end position="544"/>
    </location>
</feature>
<proteinExistence type="predicted"/>
<keyword evidence="3" id="KW-1185">Reference proteome</keyword>
<name>A0AAV9ZF84_9AGAR</name>
<organism evidence="2 3">
    <name type="scientific">Favolaschia claudopus</name>
    <dbReference type="NCBI Taxonomy" id="2862362"/>
    <lineage>
        <taxon>Eukaryota</taxon>
        <taxon>Fungi</taxon>
        <taxon>Dikarya</taxon>
        <taxon>Basidiomycota</taxon>
        <taxon>Agaricomycotina</taxon>
        <taxon>Agaricomycetes</taxon>
        <taxon>Agaricomycetidae</taxon>
        <taxon>Agaricales</taxon>
        <taxon>Marasmiineae</taxon>
        <taxon>Mycenaceae</taxon>
        <taxon>Favolaschia</taxon>
    </lineage>
</organism>
<comment type="caution">
    <text evidence="2">The sequence shown here is derived from an EMBL/GenBank/DDBJ whole genome shotgun (WGS) entry which is preliminary data.</text>
</comment>
<dbReference type="Proteomes" id="UP001362999">
    <property type="component" value="Unassembled WGS sequence"/>
</dbReference>
<sequence length="595" mass="65417">MPPRIDLAALPPFEGIPGGPINNLSKPQLFSVAKELGMALPAKDTDIVVKVLKSTIQSALAKIPNDTRFHKFTVHRPATTGGAALKNSAHKDKQDRIAANEKPDVVPSGAHKKLLQSGVKSDPSPRYNHLKDPDAPPGDGLKSGEENDDDSSLLTPVTSDVEEVQPKKHHPIKPASKVITTTVSFYTPLGPNEDGAGLPIAVEFQGIQGRKVWVDTAGLQLVKGGDAGIYVSLRALIPKALSQLSPSKDPAFPLRKLYILSDSSSTSLGTIDDHTSPDGKIPAFLELPQADYYRLERQINHFLCCIIWKDGDVSPTIHSEPPSTSIRPQDKPWEMAKERPKTSQKRVKGKKRFIPGQADDSDSEDWPDNQTDTGFLSYLNKVAGGRPNGYKKSLDTMGERLERWNDKERAVKLCDEKFTPGNPYRIGADVKDDPVEAYRQYARRPFTKKNLYTALGVGTSTISSDKSFIEHKDLPYDPLAVRWVQGDPTLDATTKAKFDSMSSKEWCNHLEEAKQDKLEADEEAAQKASKGKGKEKAARKRSHRSVASGSSSDYGHSSEAEKLRERLRQIESAAGKTRKRSRKAAMDSDNLDSDS</sequence>
<feature type="compositionally biased region" description="Low complexity" evidence="1">
    <location>
        <begin position="545"/>
        <end position="555"/>
    </location>
</feature>
<feature type="compositionally biased region" description="Basic and acidic residues" evidence="1">
    <location>
        <begin position="556"/>
        <end position="569"/>
    </location>
</feature>
<feature type="region of interest" description="Disordered" evidence="1">
    <location>
        <begin position="80"/>
        <end position="154"/>
    </location>
</feature>
<feature type="compositionally biased region" description="Basic and acidic residues" evidence="1">
    <location>
        <begin position="89"/>
        <end position="104"/>
    </location>
</feature>
<feature type="region of interest" description="Disordered" evidence="1">
    <location>
        <begin position="515"/>
        <end position="595"/>
    </location>
</feature>
<feature type="non-terminal residue" evidence="2">
    <location>
        <position position="595"/>
    </location>
</feature>
<reference evidence="2 3" key="1">
    <citation type="journal article" date="2024" name="J Genomics">
        <title>Draft genome sequencing and assembly of Favolaschia claudopus CIRM-BRFM 2984 isolated from oak limbs.</title>
        <authorList>
            <person name="Navarro D."/>
            <person name="Drula E."/>
            <person name="Chaduli D."/>
            <person name="Cazenave R."/>
            <person name="Ahrendt S."/>
            <person name="Wang J."/>
            <person name="Lipzen A."/>
            <person name="Daum C."/>
            <person name="Barry K."/>
            <person name="Grigoriev I.V."/>
            <person name="Favel A."/>
            <person name="Rosso M.N."/>
            <person name="Martin F."/>
        </authorList>
    </citation>
    <scope>NUCLEOTIDE SEQUENCE [LARGE SCALE GENOMIC DNA]</scope>
    <source>
        <strain evidence="2 3">CIRM-BRFM 2984</strain>
    </source>
</reference>